<feature type="region of interest" description="Disordered" evidence="1">
    <location>
        <begin position="59"/>
        <end position="344"/>
    </location>
</feature>
<name>A0AAJ0HRY9_9PEZI</name>
<reference evidence="2" key="1">
    <citation type="journal article" date="2023" name="Mol. Phylogenet. Evol.">
        <title>Genome-scale phylogeny and comparative genomics of the fungal order Sordariales.</title>
        <authorList>
            <person name="Hensen N."/>
            <person name="Bonometti L."/>
            <person name="Westerberg I."/>
            <person name="Brannstrom I.O."/>
            <person name="Guillou S."/>
            <person name="Cros-Aarteil S."/>
            <person name="Calhoun S."/>
            <person name="Haridas S."/>
            <person name="Kuo A."/>
            <person name="Mondo S."/>
            <person name="Pangilinan J."/>
            <person name="Riley R."/>
            <person name="LaButti K."/>
            <person name="Andreopoulos B."/>
            <person name="Lipzen A."/>
            <person name="Chen C."/>
            <person name="Yan M."/>
            <person name="Daum C."/>
            <person name="Ng V."/>
            <person name="Clum A."/>
            <person name="Steindorff A."/>
            <person name="Ohm R.A."/>
            <person name="Martin F."/>
            <person name="Silar P."/>
            <person name="Natvig D.O."/>
            <person name="Lalanne C."/>
            <person name="Gautier V."/>
            <person name="Ament-Velasquez S.L."/>
            <person name="Kruys A."/>
            <person name="Hutchinson M.I."/>
            <person name="Powell A.J."/>
            <person name="Barry K."/>
            <person name="Miller A.N."/>
            <person name="Grigoriev I.V."/>
            <person name="Debuchy R."/>
            <person name="Gladieux P."/>
            <person name="Hiltunen Thoren M."/>
            <person name="Johannesson H."/>
        </authorList>
    </citation>
    <scope>NUCLEOTIDE SEQUENCE</scope>
    <source>
        <strain evidence="2">CBS 955.72</strain>
    </source>
</reference>
<feature type="region of interest" description="Disordered" evidence="1">
    <location>
        <begin position="1"/>
        <end position="41"/>
    </location>
</feature>
<dbReference type="Proteomes" id="UP001275084">
    <property type="component" value="Unassembled WGS sequence"/>
</dbReference>
<organism evidence="2 3">
    <name type="scientific">Lasiosphaeria hispida</name>
    <dbReference type="NCBI Taxonomy" id="260671"/>
    <lineage>
        <taxon>Eukaryota</taxon>
        <taxon>Fungi</taxon>
        <taxon>Dikarya</taxon>
        <taxon>Ascomycota</taxon>
        <taxon>Pezizomycotina</taxon>
        <taxon>Sordariomycetes</taxon>
        <taxon>Sordariomycetidae</taxon>
        <taxon>Sordariales</taxon>
        <taxon>Lasiosphaeriaceae</taxon>
        <taxon>Lasiosphaeria</taxon>
    </lineage>
</organism>
<gene>
    <name evidence="2" type="ORF">B0T25DRAFT_565018</name>
</gene>
<accession>A0AAJ0HRY9</accession>
<feature type="compositionally biased region" description="Polar residues" evidence="1">
    <location>
        <begin position="309"/>
        <end position="333"/>
    </location>
</feature>
<keyword evidence="3" id="KW-1185">Reference proteome</keyword>
<feature type="compositionally biased region" description="Acidic residues" evidence="1">
    <location>
        <begin position="408"/>
        <end position="426"/>
    </location>
</feature>
<dbReference type="AlphaFoldDB" id="A0AAJ0HRY9"/>
<comment type="caution">
    <text evidence="2">The sequence shown here is derived from an EMBL/GenBank/DDBJ whole genome shotgun (WGS) entry which is preliminary data.</text>
</comment>
<dbReference type="EMBL" id="JAUIQD010000002">
    <property type="protein sequence ID" value="KAK3360073.1"/>
    <property type="molecule type" value="Genomic_DNA"/>
</dbReference>
<reference evidence="2" key="2">
    <citation type="submission" date="2023-06" db="EMBL/GenBank/DDBJ databases">
        <authorList>
            <consortium name="Lawrence Berkeley National Laboratory"/>
            <person name="Haridas S."/>
            <person name="Hensen N."/>
            <person name="Bonometti L."/>
            <person name="Westerberg I."/>
            <person name="Brannstrom I.O."/>
            <person name="Guillou S."/>
            <person name="Cros-Aarteil S."/>
            <person name="Calhoun S."/>
            <person name="Kuo A."/>
            <person name="Mondo S."/>
            <person name="Pangilinan J."/>
            <person name="Riley R."/>
            <person name="Labutti K."/>
            <person name="Andreopoulos B."/>
            <person name="Lipzen A."/>
            <person name="Chen C."/>
            <person name="Yanf M."/>
            <person name="Daum C."/>
            <person name="Ng V."/>
            <person name="Clum A."/>
            <person name="Steindorff A."/>
            <person name="Ohm R."/>
            <person name="Martin F."/>
            <person name="Silar P."/>
            <person name="Natvig D."/>
            <person name="Lalanne C."/>
            <person name="Gautier V."/>
            <person name="Ament-Velasquez S.L."/>
            <person name="Kruys A."/>
            <person name="Hutchinson M.I."/>
            <person name="Powell A.J."/>
            <person name="Barry K."/>
            <person name="Miller A.N."/>
            <person name="Grigoriev I.V."/>
            <person name="Debuchy R."/>
            <person name="Gladieux P."/>
            <person name="Thoren M.H."/>
            <person name="Johannesson H."/>
        </authorList>
    </citation>
    <scope>NUCLEOTIDE SEQUENCE</scope>
    <source>
        <strain evidence="2">CBS 955.72</strain>
    </source>
</reference>
<feature type="compositionally biased region" description="Low complexity" evidence="1">
    <location>
        <begin position="125"/>
        <end position="145"/>
    </location>
</feature>
<protein>
    <submittedName>
        <fullName evidence="2">Uncharacterized protein</fullName>
    </submittedName>
</protein>
<evidence type="ECO:0000256" key="1">
    <source>
        <dbReference type="SAM" id="MobiDB-lite"/>
    </source>
</evidence>
<feature type="region of interest" description="Disordered" evidence="1">
    <location>
        <begin position="394"/>
        <end position="546"/>
    </location>
</feature>
<sequence>MPAPSYPPPLVPDTGKVAPADGKVCPETDHGSVSMAESHESPELCVAESAVPQRAHLVEVGQSGGLRGQSYRGRSIVPSASMPSLNRRRGDEGVARTKAAARVSRPLPPPPPRLPSGSTSTLANPLPSLPGLPSSSTTSSLAKPKALLKKVSMVFRRPKTPTVPPHGPSGALAATPPLEANKRENFSFRRKVRELLGGGSVQDEAGSSSDRRVCSDPARSRLSTIKSASEDPSPPLDTHNAFPPTDEAGPDETEPALPRPSRGRAFEAASRNNPFTIPRHLRPTVFETPDGEPIFTGLSPPPARVLPTRRTTNHPPAPSTSQTEQPLPTSSLSPHRASSAASDLALLPRGADPFKAEGVWSSDPDALLPSGPLAYYYPTPSRCDWSGRGDDFYPADSVPSSGLGSWGADEDEDGAVGGREEEEEEMSEYRPEPSFLRRSVDTFGGGGGLERGFGVREEASAAEEDAFSAEEEAFAAEEDVFGAGDGTFGAREQASAAGEEASVAGEQPFAAGQEPFKPAEEGLASSQEELAKGSEGPAQTAGFPRSATSAYLPVVADSERKKHPTPAAEDLETLKMELQEQFPDVGKA</sequence>
<proteinExistence type="predicted"/>
<evidence type="ECO:0000313" key="2">
    <source>
        <dbReference type="EMBL" id="KAK3360073.1"/>
    </source>
</evidence>
<feature type="compositionally biased region" description="Low complexity" evidence="1">
    <location>
        <begin position="489"/>
        <end position="507"/>
    </location>
</feature>
<feature type="compositionally biased region" description="Acidic residues" evidence="1">
    <location>
        <begin position="460"/>
        <end position="480"/>
    </location>
</feature>
<evidence type="ECO:0000313" key="3">
    <source>
        <dbReference type="Proteomes" id="UP001275084"/>
    </source>
</evidence>
<feature type="compositionally biased region" description="Pro residues" evidence="1">
    <location>
        <begin position="1"/>
        <end position="11"/>
    </location>
</feature>